<dbReference type="CDD" id="cd03801">
    <property type="entry name" value="GT4_PimA-like"/>
    <property type="match status" value="1"/>
</dbReference>
<reference evidence="2 3" key="1">
    <citation type="submission" date="2019-03" db="EMBL/GenBank/DDBJ databases">
        <title>Genomics of glacier-inhabiting Cryobacterium strains.</title>
        <authorList>
            <person name="Liu Q."/>
            <person name="Xin Y.-H."/>
        </authorList>
    </citation>
    <scope>NUCLEOTIDE SEQUENCE [LARGE SCALE GENOMIC DNA]</scope>
    <source>
        <strain evidence="2 3">RHLT2-21</strain>
    </source>
</reference>
<dbReference type="EMBL" id="SOFM01000029">
    <property type="protein sequence ID" value="TFC03106.1"/>
    <property type="molecule type" value="Genomic_DNA"/>
</dbReference>
<sequence>MNLGAGRQPGITIASTYHWVNRAVLETVALMQVEFGFRSETDLDEWRRSHAAGQRPDAVPYGLDRLISPEIELVTTPLRPLPTGRAVPLLFGRPTRTPTPDWLIAWDEHAALRLLARGSGARFGCGVIWATDQLSGRVGERTRARVMLRMLRPMDLIWCLSRAQLAPLRAALGGRRTRVEFLKFGVDTDFFTPRPLPAQPSVLSIGNDVDRDARTLLAALEVVHRARPDARLRVQYSGDLAVPLGVERLPRMTHAELREEYAATTVLAIATRQNLHVSGMTAVLEAMATGRPVVLTRTPGAEDYVRHGEWGLLTQPGSVDDLAQGILYSLDSGNAARMGAAASQAASTEFSSARLADRLAGLLTR</sequence>
<dbReference type="Gene3D" id="3.40.50.2000">
    <property type="entry name" value="Glycogen Phosphorylase B"/>
    <property type="match status" value="2"/>
</dbReference>
<dbReference type="PANTHER" id="PTHR45947">
    <property type="entry name" value="SULFOQUINOVOSYL TRANSFERASE SQD2"/>
    <property type="match status" value="1"/>
</dbReference>
<dbReference type="PANTHER" id="PTHR45947:SF3">
    <property type="entry name" value="SULFOQUINOVOSYL TRANSFERASE SQD2"/>
    <property type="match status" value="1"/>
</dbReference>
<keyword evidence="3" id="KW-1185">Reference proteome</keyword>
<protein>
    <recommendedName>
        <fullName evidence="1">D-inositol 3-phosphate glycosyltransferase</fullName>
    </recommendedName>
</protein>
<dbReference type="InterPro" id="IPR050194">
    <property type="entry name" value="Glycosyltransferase_grp1"/>
</dbReference>
<evidence type="ECO:0000313" key="3">
    <source>
        <dbReference type="Proteomes" id="UP000297643"/>
    </source>
</evidence>
<comment type="caution">
    <text evidence="2">The sequence shown here is derived from an EMBL/GenBank/DDBJ whole genome shotgun (WGS) entry which is preliminary data.</text>
</comment>
<proteinExistence type="predicted"/>
<dbReference type="Pfam" id="PF13692">
    <property type="entry name" value="Glyco_trans_1_4"/>
    <property type="match status" value="1"/>
</dbReference>
<organism evidence="2 3">
    <name type="scientific">Cryobacterium mannosilyticum</name>
    <dbReference type="NCBI Taxonomy" id="1259190"/>
    <lineage>
        <taxon>Bacteria</taxon>
        <taxon>Bacillati</taxon>
        <taxon>Actinomycetota</taxon>
        <taxon>Actinomycetes</taxon>
        <taxon>Micrococcales</taxon>
        <taxon>Microbacteriaceae</taxon>
        <taxon>Cryobacterium</taxon>
    </lineage>
</organism>
<accession>A0A4R8W8T1</accession>
<name>A0A4R8W8T1_9MICO</name>
<dbReference type="RefSeq" id="WP_134509400.1">
    <property type="nucleotide sequence ID" value="NZ_SOFM01000029.1"/>
</dbReference>
<evidence type="ECO:0000313" key="2">
    <source>
        <dbReference type="EMBL" id="TFC03106.1"/>
    </source>
</evidence>
<dbReference type="AlphaFoldDB" id="A0A4R8W8T1"/>
<dbReference type="GO" id="GO:0016758">
    <property type="term" value="F:hexosyltransferase activity"/>
    <property type="evidence" value="ECO:0007669"/>
    <property type="project" value="TreeGrafter"/>
</dbReference>
<gene>
    <name evidence="2" type="ORF">E3O32_10860</name>
</gene>
<dbReference type="Proteomes" id="UP000297643">
    <property type="component" value="Unassembled WGS sequence"/>
</dbReference>
<dbReference type="SUPFAM" id="SSF53756">
    <property type="entry name" value="UDP-Glycosyltransferase/glycogen phosphorylase"/>
    <property type="match status" value="1"/>
</dbReference>
<evidence type="ECO:0000256" key="1">
    <source>
        <dbReference type="ARBA" id="ARBA00021292"/>
    </source>
</evidence>
<keyword evidence="2" id="KW-0808">Transferase</keyword>